<dbReference type="KEGG" id="serj:SGUI_2866"/>
<dbReference type="EMBL" id="CP014989">
    <property type="protein sequence ID" value="ANS80262.1"/>
    <property type="molecule type" value="Genomic_DNA"/>
</dbReference>
<feature type="transmembrane region" description="Helical" evidence="1">
    <location>
        <begin position="266"/>
        <end position="287"/>
    </location>
</feature>
<dbReference type="STRING" id="1758689.SGUI_2866"/>
<feature type="transmembrane region" description="Helical" evidence="1">
    <location>
        <begin position="52"/>
        <end position="75"/>
    </location>
</feature>
<keyword evidence="1" id="KW-0812">Transmembrane</keyword>
<keyword evidence="3" id="KW-1185">Reference proteome</keyword>
<name>A0A1B1NFQ6_9MICO</name>
<proteinExistence type="predicted"/>
<gene>
    <name evidence="2" type="ORF">SGUI_2866</name>
</gene>
<evidence type="ECO:0000313" key="3">
    <source>
        <dbReference type="Proteomes" id="UP000092482"/>
    </source>
</evidence>
<sequence>MSAPAERAGVIHDIGYRRYAGTRVGRRGIAASLLASGVLAVFGFGRSGKAKILPFVLLGMTLVPAVVQVGIMSFIGLDADLLNYAGYNSGSSFLVVLFVAAQAPVLFSRDLRSGVISLYLARPLGATAFALIRWASLVLAILAFVLTPLLVLFIGGLTAGASFRDEIGPVAWALGGAVVLALLVATVSALVASWTLRRGLAIAGTIMVLMVGLGVTVALKETLFAEGMDTAAHWVSLLSPFALVDAVTAVLGDTAGQISQAPESALTGWLLLLAALALMAGGLLLLVRRYRSKGA</sequence>
<feature type="transmembrane region" description="Helical" evidence="1">
    <location>
        <begin position="200"/>
        <end position="219"/>
    </location>
</feature>
<dbReference type="PATRIC" id="fig|1758689.4.peg.2992"/>
<organism evidence="2 3">
    <name type="scientific">Serinicoccus hydrothermalis</name>
    <dbReference type="NCBI Taxonomy" id="1758689"/>
    <lineage>
        <taxon>Bacteria</taxon>
        <taxon>Bacillati</taxon>
        <taxon>Actinomycetota</taxon>
        <taxon>Actinomycetes</taxon>
        <taxon>Micrococcales</taxon>
        <taxon>Ornithinimicrobiaceae</taxon>
        <taxon>Serinicoccus</taxon>
    </lineage>
</organism>
<dbReference type="OrthoDB" id="5495463at2"/>
<accession>A0A1B1NFQ6</accession>
<reference evidence="2 3" key="1">
    <citation type="submission" date="2016-03" db="EMBL/GenBank/DDBJ databases">
        <title>Shallow-sea hydrothermal system.</title>
        <authorList>
            <person name="Tang K."/>
        </authorList>
    </citation>
    <scope>NUCLEOTIDE SEQUENCE [LARGE SCALE GENOMIC DNA]</scope>
    <source>
        <strain evidence="2 3">JLT9</strain>
    </source>
</reference>
<feature type="transmembrane region" description="Helical" evidence="1">
    <location>
        <begin position="28"/>
        <end position="45"/>
    </location>
</feature>
<keyword evidence="1" id="KW-0472">Membrane</keyword>
<feature type="transmembrane region" description="Helical" evidence="1">
    <location>
        <begin position="138"/>
        <end position="159"/>
    </location>
</feature>
<feature type="transmembrane region" description="Helical" evidence="1">
    <location>
        <begin position="171"/>
        <end position="194"/>
    </location>
</feature>
<dbReference type="AlphaFoldDB" id="A0A1B1NFQ6"/>
<evidence type="ECO:0000313" key="2">
    <source>
        <dbReference type="EMBL" id="ANS80262.1"/>
    </source>
</evidence>
<feature type="transmembrane region" description="Helical" evidence="1">
    <location>
        <begin position="231"/>
        <end position="251"/>
    </location>
</feature>
<feature type="transmembrane region" description="Helical" evidence="1">
    <location>
        <begin position="87"/>
        <end position="107"/>
    </location>
</feature>
<keyword evidence="1" id="KW-1133">Transmembrane helix</keyword>
<protein>
    <submittedName>
        <fullName evidence="2">Integral membrane protein</fullName>
    </submittedName>
</protein>
<evidence type="ECO:0000256" key="1">
    <source>
        <dbReference type="SAM" id="Phobius"/>
    </source>
</evidence>
<dbReference type="Proteomes" id="UP000092482">
    <property type="component" value="Chromosome"/>
</dbReference>
<dbReference type="RefSeq" id="WP_066641500.1">
    <property type="nucleotide sequence ID" value="NZ_CP014989.1"/>
</dbReference>